<keyword evidence="3" id="KW-0245">EGF-like domain</keyword>
<comment type="caution">
    <text evidence="22">Lacks conserved residue(s) required for the propagation of feature annotation.</text>
</comment>
<evidence type="ECO:0000256" key="4">
    <source>
        <dbReference type="ARBA" id="ARBA00022588"/>
    </source>
</evidence>
<feature type="domain" description="CUB" evidence="25">
    <location>
        <begin position="13"/>
        <end position="133"/>
    </location>
</feature>
<dbReference type="SUPFAM" id="SSF50494">
    <property type="entry name" value="Trypsin-like serine proteases"/>
    <property type="match status" value="1"/>
</dbReference>
<evidence type="ECO:0000313" key="28">
    <source>
        <dbReference type="EMBL" id="AFN85001.1"/>
    </source>
</evidence>
<keyword evidence="4" id="KW-0399">Innate immunity</keyword>
<evidence type="ECO:0000256" key="3">
    <source>
        <dbReference type="ARBA" id="ARBA00022536"/>
    </source>
</evidence>
<feature type="binding site" evidence="20">
    <location>
        <position position="151"/>
    </location>
    <ligand>
        <name>Ca(2+)</name>
        <dbReference type="ChEBI" id="CHEBI:29108"/>
        <label>2</label>
    </ligand>
</feature>
<keyword evidence="15" id="KW-0325">Glycoprotein</keyword>
<evidence type="ECO:0000256" key="22">
    <source>
        <dbReference type="PROSITE-ProRule" id="PRU00302"/>
    </source>
</evidence>
<keyword evidence="7 20" id="KW-0479">Metal-binding</keyword>
<dbReference type="PANTHER" id="PTHR24255:SF18">
    <property type="entry name" value="COMPLEMENT C1S SUBCOMPONENT"/>
    <property type="match status" value="1"/>
</dbReference>
<dbReference type="FunFam" id="2.40.10.10:FF:000054">
    <property type="entry name" value="Complement C1r subcomponent"/>
    <property type="match status" value="1"/>
</dbReference>
<evidence type="ECO:0000256" key="2">
    <source>
        <dbReference type="ARBA" id="ARBA00022525"/>
    </source>
</evidence>
<feature type="disulfide bond" evidence="18">
    <location>
        <begin position="233"/>
        <end position="251"/>
    </location>
</feature>
<evidence type="ECO:0000256" key="13">
    <source>
        <dbReference type="ARBA" id="ARBA00022859"/>
    </source>
</evidence>
<dbReference type="FunFam" id="2.60.120.290:FF:000006">
    <property type="entry name" value="Mannan-binding lectin serine protease 1"/>
    <property type="match status" value="1"/>
</dbReference>
<dbReference type="Pfam" id="PF00431">
    <property type="entry name" value="CUB"/>
    <property type="match status" value="2"/>
</dbReference>
<dbReference type="GO" id="GO:0004252">
    <property type="term" value="F:serine-type endopeptidase activity"/>
    <property type="evidence" value="ECO:0007669"/>
    <property type="project" value="InterPro"/>
</dbReference>
<comment type="subcellular location">
    <subcellularLocation>
        <location evidence="1">Secreted</location>
    </subcellularLocation>
</comment>
<dbReference type="GO" id="GO:0005615">
    <property type="term" value="C:extracellular space"/>
    <property type="evidence" value="ECO:0007669"/>
    <property type="project" value="TreeGrafter"/>
</dbReference>
<evidence type="ECO:0000256" key="10">
    <source>
        <dbReference type="ARBA" id="ARBA00022801"/>
    </source>
</evidence>
<dbReference type="InterPro" id="IPR049883">
    <property type="entry name" value="NOTCH1_EGF-like"/>
</dbReference>
<evidence type="ECO:0000259" key="26">
    <source>
        <dbReference type="PROSITE" id="PS50240"/>
    </source>
</evidence>
<feature type="binding site" evidence="20">
    <location>
        <position position="135"/>
    </location>
    <ligand>
        <name>Ca(2+)</name>
        <dbReference type="ChEBI" id="CHEBI:29108"/>
        <label>2</label>
    </ligand>
</feature>
<feature type="binding site" evidence="20">
    <location>
        <position position="118"/>
    </location>
    <ligand>
        <name>Ca(2+)</name>
        <dbReference type="ChEBI" id="CHEBI:29108"/>
        <label>1</label>
    </ligand>
</feature>
<dbReference type="InterPro" id="IPR035976">
    <property type="entry name" value="Sushi/SCR/CCP_sf"/>
</dbReference>
<evidence type="ECO:0000256" key="14">
    <source>
        <dbReference type="ARBA" id="ARBA00023157"/>
    </source>
</evidence>
<accession>J7FGQ4</accession>
<evidence type="ECO:0000256" key="24">
    <source>
        <dbReference type="SAM" id="SignalP"/>
    </source>
</evidence>
<feature type="binding site" evidence="20">
    <location>
        <position position="273"/>
    </location>
    <ligand>
        <name>Ca(2+)</name>
        <dbReference type="ChEBI" id="CHEBI:29108"/>
        <label>3</label>
    </ligand>
</feature>
<dbReference type="PROSITE" id="PS00135">
    <property type="entry name" value="TRYPSIN_SER"/>
    <property type="match status" value="1"/>
</dbReference>
<dbReference type="InterPro" id="IPR033116">
    <property type="entry name" value="TRYPSIN_SER"/>
</dbReference>
<sequence length="693" mass="77089">MWLILYLILGVPVSATISLRGLHGFIRSPGFPQGYSNDLSLSWEISVPPGYGINLRLTEVDLESSAQCAYDYIEILTDEEHSPPICGDSKQGPQRFPFPLEFRTSGNWMQLNFKTDFSNDLRHTGFTGYYTAIDVNECEDRSVCSHFCNNYIGGFNCGCRPSYHLNPDGTRCGVNCSGQIFTSFKGQFTSPNYPLPYAENSQCHYRIQIEQGFQIILEFDEDFHVEGDQASQCVTDILMITSGGREYGPFCGERAPRIHEQLDNTVDVTFSTDGRGERRGWRIKYRSTAKQCPPDFILHGVISHREEEYFYRDTVAVRRIKGYELYDKIQKMHHPSMKFKCQIDGTWNVSSIECVPVDCGTPQSLRNGRTNYTSTIFRARNTYTCAAPHYTLEASAEFECSADGEWVDIVTGSVTLPKCKPVCGKCDVFSGTGRIIGGHKAGPDEFPWQVWIISGSERGGGALVGDGWVLTAAHILQTGSLPIVRGGMTDPSENNQEGQVYLKVRKVFSHPGFRHLKGRIVNFDNDIALLQLDKRPRFRKGLSPLCMPRAGEDGREPDIGKVGLVAGWGSTGQGRVVSELLYVNVPVLDMTRCRGASYGNWRPMFTENMLCAGEAGRDSCQGDSGGPLVFQGKGGECVARGVVSFGPPNCGSQGVYTRVGRYTDWAASVMEEGDRGLEEEGEEEGEEEWEEWS</sequence>
<keyword evidence="12 20" id="KW-0106">Calcium</keyword>
<feature type="binding site" evidence="20">
    <location>
        <position position="63"/>
    </location>
    <ligand>
        <name>Ca(2+)</name>
        <dbReference type="ChEBI" id="CHEBI:29108"/>
        <label>1</label>
    </ligand>
</feature>
<feature type="disulfide bond" evidence="18">
    <location>
        <begin position="68"/>
        <end position="86"/>
    </location>
</feature>
<dbReference type="InterPro" id="IPR001314">
    <property type="entry name" value="Peptidase_S1A"/>
</dbReference>
<feature type="chain" id="PRO_5012000062" evidence="24">
    <location>
        <begin position="16"/>
        <end position="693"/>
    </location>
</feature>
<keyword evidence="16 19" id="KW-0379">Hydroxylation</keyword>
<feature type="modified residue" description="(3R)-3-hydroxyasparagine" evidence="19">
    <location>
        <position position="150"/>
    </location>
</feature>
<dbReference type="InterPro" id="IPR024175">
    <property type="entry name" value="Pept_S1A_C1r/C1S/mannan-bd"/>
</dbReference>
<evidence type="ECO:0000256" key="6">
    <source>
        <dbReference type="ARBA" id="ARBA00022670"/>
    </source>
</evidence>
<dbReference type="PIRSF" id="PIRSF001155">
    <property type="entry name" value="C1r_C1s_MASP"/>
    <property type="match status" value="1"/>
</dbReference>
<proteinExistence type="evidence at transcript level"/>
<dbReference type="AlphaFoldDB" id="J7FGQ4"/>
<feature type="disulfide bond" evidence="18">
    <location>
        <begin position="593"/>
        <end position="611"/>
    </location>
</feature>
<dbReference type="InterPro" id="IPR001881">
    <property type="entry name" value="EGF-like_Ca-bd_dom"/>
</dbReference>
<feature type="binding site" evidence="20">
    <location>
        <position position="236"/>
    </location>
    <ligand>
        <name>Ca(2+)</name>
        <dbReference type="ChEBI" id="CHEBI:29108"/>
        <label>3</label>
    </ligand>
</feature>
<evidence type="ECO:0000256" key="16">
    <source>
        <dbReference type="ARBA" id="ARBA00023278"/>
    </source>
</evidence>
<evidence type="ECO:0000256" key="8">
    <source>
        <dbReference type="ARBA" id="ARBA00022729"/>
    </source>
</evidence>
<dbReference type="PRINTS" id="PR00722">
    <property type="entry name" value="CHYMOTRYPSIN"/>
</dbReference>
<dbReference type="SUPFAM" id="SSF57196">
    <property type="entry name" value="EGF/Laminin"/>
    <property type="match status" value="1"/>
</dbReference>
<dbReference type="CDD" id="cd00041">
    <property type="entry name" value="CUB"/>
    <property type="match status" value="2"/>
</dbReference>
<keyword evidence="11" id="KW-0720">Serine protease</keyword>
<dbReference type="Pfam" id="PF00089">
    <property type="entry name" value="Trypsin"/>
    <property type="match status" value="1"/>
</dbReference>
<dbReference type="Pfam" id="PF00084">
    <property type="entry name" value="Sushi"/>
    <property type="match status" value="1"/>
</dbReference>
<evidence type="ECO:0000256" key="1">
    <source>
        <dbReference type="ARBA" id="ARBA00004613"/>
    </source>
</evidence>
<feature type="binding site" evidence="20">
    <location>
        <position position="226"/>
    </location>
    <ligand>
        <name>Ca(2+)</name>
        <dbReference type="ChEBI" id="CHEBI:29108"/>
        <label>3</label>
    </ligand>
</feature>
<feature type="disulfide bond" evidence="18">
    <location>
        <begin position="138"/>
        <end position="148"/>
    </location>
</feature>
<dbReference type="SUPFAM" id="SSF49854">
    <property type="entry name" value="Spermadhesin, CUB domain"/>
    <property type="match status" value="2"/>
</dbReference>
<keyword evidence="6" id="KW-0645">Protease</keyword>
<dbReference type="Pfam" id="PF07645">
    <property type="entry name" value="EGF_CA"/>
    <property type="match status" value="1"/>
</dbReference>
<dbReference type="SMART" id="SM00020">
    <property type="entry name" value="Tryp_SPc"/>
    <property type="match status" value="1"/>
</dbReference>
<dbReference type="InterPro" id="IPR000859">
    <property type="entry name" value="CUB_dom"/>
</dbReference>
<dbReference type="Gene3D" id="2.60.120.290">
    <property type="entry name" value="Spermadhesin, CUB domain"/>
    <property type="match status" value="2"/>
</dbReference>
<evidence type="ECO:0000256" key="21">
    <source>
        <dbReference type="PROSITE-ProRule" id="PRU00059"/>
    </source>
</evidence>
<feature type="domain" description="CUB" evidence="25">
    <location>
        <begin position="176"/>
        <end position="288"/>
    </location>
</feature>
<dbReference type="Gene3D" id="2.40.10.10">
    <property type="entry name" value="Trypsin-like serine proteases"/>
    <property type="match status" value="2"/>
</dbReference>
<dbReference type="InterPro" id="IPR035914">
    <property type="entry name" value="Sperma_CUB_dom_sf"/>
</dbReference>
<feature type="binding site" evidence="20">
    <location>
        <position position="134"/>
    </location>
    <ligand>
        <name>Ca(2+)</name>
        <dbReference type="ChEBI" id="CHEBI:29108"/>
        <label>2</label>
    </ligand>
</feature>
<feature type="binding site" evidence="20">
    <location>
        <position position="150"/>
    </location>
    <ligand>
        <name>Ca(2+)</name>
        <dbReference type="ChEBI" id="CHEBI:29108"/>
        <label>2</label>
    </ligand>
</feature>
<feature type="disulfide bond" evidence="18">
    <location>
        <begin position="385"/>
        <end position="419"/>
    </location>
</feature>
<evidence type="ECO:0000259" key="27">
    <source>
        <dbReference type="PROSITE" id="PS50923"/>
    </source>
</evidence>
<feature type="binding site" evidence="20">
    <location>
        <position position="137"/>
    </location>
    <ligand>
        <name>Ca(2+)</name>
        <dbReference type="ChEBI" id="CHEBI:29108"/>
        <label>2</label>
    </ligand>
</feature>
<dbReference type="SMART" id="SM00032">
    <property type="entry name" value="CCP"/>
    <property type="match status" value="2"/>
</dbReference>
<feature type="domain" description="Sushi" evidence="27">
    <location>
        <begin position="357"/>
        <end position="421"/>
    </location>
</feature>
<dbReference type="CDD" id="cd00054">
    <property type="entry name" value="EGF_CA"/>
    <property type="match status" value="1"/>
</dbReference>
<dbReference type="EMBL" id="JN564037">
    <property type="protein sequence ID" value="AFN85001.1"/>
    <property type="molecule type" value="mRNA"/>
</dbReference>
<evidence type="ECO:0000256" key="15">
    <source>
        <dbReference type="ARBA" id="ARBA00023180"/>
    </source>
</evidence>
<dbReference type="MEROPS" id="S01.360"/>
<dbReference type="GO" id="GO:0005509">
    <property type="term" value="F:calcium ion binding"/>
    <property type="evidence" value="ECO:0007669"/>
    <property type="project" value="InterPro"/>
</dbReference>
<evidence type="ECO:0000256" key="23">
    <source>
        <dbReference type="SAM" id="MobiDB-lite"/>
    </source>
</evidence>
<keyword evidence="14 18" id="KW-1015">Disulfide bond</keyword>
<feature type="disulfide bond" description="Interchain (between heavy and light chains)" evidence="18">
    <location>
        <begin position="423"/>
        <end position="546"/>
    </location>
</feature>
<keyword evidence="8 24" id="KW-0732">Signal</keyword>
<dbReference type="GO" id="GO:0006508">
    <property type="term" value="P:proteolysis"/>
    <property type="evidence" value="ECO:0007669"/>
    <property type="project" value="UniProtKB-KW"/>
</dbReference>
<keyword evidence="9" id="KW-0677">Repeat</keyword>
<feature type="active site" description="Charge relay system" evidence="17">
    <location>
        <position position="474"/>
    </location>
</feature>
<dbReference type="Gene3D" id="2.10.70.10">
    <property type="entry name" value="Complement Module, domain 1"/>
    <property type="match status" value="2"/>
</dbReference>
<keyword evidence="5 22" id="KW-0768">Sushi</keyword>
<dbReference type="InterPro" id="IPR001254">
    <property type="entry name" value="Trypsin_dom"/>
</dbReference>
<keyword evidence="13" id="KW-0391">Immunity</keyword>
<feature type="disulfide bond" evidence="18">
    <location>
        <begin position="292"/>
        <end position="341"/>
    </location>
</feature>
<name>J7FGQ4_LEUER</name>
<dbReference type="PROSITE" id="PS01180">
    <property type="entry name" value="CUB"/>
    <property type="match status" value="2"/>
</dbReference>
<evidence type="ECO:0000256" key="18">
    <source>
        <dbReference type="PIRSR" id="PIRSR001155-2"/>
    </source>
</evidence>
<evidence type="ECO:0000256" key="7">
    <source>
        <dbReference type="ARBA" id="ARBA00022723"/>
    </source>
</evidence>
<dbReference type="InterPro" id="IPR018097">
    <property type="entry name" value="EGF_Ca-bd_CS"/>
</dbReference>
<keyword evidence="10" id="KW-0378">Hydrolase</keyword>
<evidence type="ECO:0000256" key="11">
    <source>
        <dbReference type="ARBA" id="ARBA00022825"/>
    </source>
</evidence>
<dbReference type="CDD" id="cd00190">
    <property type="entry name" value="Tryp_SPc"/>
    <property type="match status" value="1"/>
</dbReference>
<evidence type="ECO:0000256" key="17">
    <source>
        <dbReference type="PIRSR" id="PIRSR001155-1"/>
    </source>
</evidence>
<feature type="disulfide bond" evidence="18">
    <location>
        <begin position="159"/>
        <end position="172"/>
    </location>
</feature>
<evidence type="ECO:0000256" key="19">
    <source>
        <dbReference type="PIRSR" id="PIRSR001155-3"/>
    </source>
</evidence>
<dbReference type="SMART" id="SM00042">
    <property type="entry name" value="CUB"/>
    <property type="match status" value="2"/>
</dbReference>
<dbReference type="Gene3D" id="2.10.25.10">
    <property type="entry name" value="Laminin"/>
    <property type="match status" value="1"/>
</dbReference>
<protein>
    <submittedName>
        <fullName evidence="28">Complement component 1S</fullName>
    </submittedName>
</protein>
<evidence type="ECO:0000256" key="12">
    <source>
        <dbReference type="ARBA" id="ARBA00022837"/>
    </source>
</evidence>
<dbReference type="SMART" id="SM00179">
    <property type="entry name" value="EGF_CA"/>
    <property type="match status" value="1"/>
</dbReference>
<comment type="PTM">
    <text evidence="19">The iron and 2-oxoglutarate dependent 3-hydroxylation of aspartate and asparagine is (R) stereospecific within EGF domains.</text>
</comment>
<dbReference type="PANTHER" id="PTHR24255">
    <property type="entry name" value="COMPLEMENT COMPONENT 1, S SUBCOMPONENT-RELATED"/>
    <property type="match status" value="1"/>
</dbReference>
<evidence type="ECO:0000259" key="25">
    <source>
        <dbReference type="PROSITE" id="PS01180"/>
    </source>
</evidence>
<feature type="domain" description="Peptidase S1" evidence="26">
    <location>
        <begin position="435"/>
        <end position="671"/>
    </location>
</feature>
<feature type="binding site" evidence="20">
    <location>
        <position position="71"/>
    </location>
    <ligand>
        <name>Ca(2+)</name>
        <dbReference type="ChEBI" id="CHEBI:29108"/>
        <label>1</label>
    </ligand>
</feature>
<feature type="active site" description="Charge relay system" evidence="17">
    <location>
        <position position="526"/>
    </location>
</feature>
<feature type="disulfide bond" evidence="18">
    <location>
        <begin position="620"/>
        <end position="650"/>
    </location>
</feature>
<feature type="binding site" evidence="20">
    <location>
        <position position="116"/>
    </location>
    <ligand>
        <name>Ca(2+)</name>
        <dbReference type="ChEBI" id="CHEBI:29108"/>
        <label>1</label>
    </ligand>
</feature>
<dbReference type="GO" id="GO:0006956">
    <property type="term" value="P:complement activation"/>
    <property type="evidence" value="ECO:0007669"/>
    <property type="project" value="InterPro"/>
</dbReference>
<feature type="active site" description="Charge relay system" evidence="17">
    <location>
        <position position="624"/>
    </location>
</feature>
<dbReference type="InterPro" id="IPR009003">
    <property type="entry name" value="Peptidase_S1_PA"/>
</dbReference>
<feature type="disulfide bond" evidence="18 21">
    <location>
        <begin position="176"/>
        <end position="203"/>
    </location>
</feature>
<reference evidence="28" key="1">
    <citation type="submission" date="2011-08" db="EMBL/GenBank/DDBJ databases">
        <title>The MASP family of proteins arose early in gnathostome evolution.</title>
        <authorList>
            <person name="Dooley H."/>
            <person name="Buckingham B."/>
            <person name="Criscitiello M."/>
            <person name="Zhang Y.-A."/>
            <person name="Flajnik M.F."/>
        </authorList>
    </citation>
    <scope>NUCLEOTIDE SEQUENCE</scope>
</reference>
<feature type="signal peptide" evidence="24">
    <location>
        <begin position="1"/>
        <end position="15"/>
    </location>
</feature>
<dbReference type="SUPFAM" id="SSF57535">
    <property type="entry name" value="Complement control module/SCR domain"/>
    <property type="match status" value="2"/>
</dbReference>
<feature type="compositionally biased region" description="Acidic residues" evidence="23">
    <location>
        <begin position="679"/>
        <end position="693"/>
    </location>
</feature>
<dbReference type="InterPro" id="IPR043504">
    <property type="entry name" value="Peptidase_S1_PA_chymotrypsin"/>
</dbReference>
<dbReference type="InterPro" id="IPR000436">
    <property type="entry name" value="Sushi_SCR_CCP_dom"/>
</dbReference>
<feature type="binding site" evidence="20">
    <location>
        <position position="154"/>
    </location>
    <ligand>
        <name>Ca(2+)</name>
        <dbReference type="ChEBI" id="CHEBI:29108"/>
        <label>2</label>
    </ligand>
</feature>
<dbReference type="FunFam" id="2.60.120.290:FF:000012">
    <property type="entry name" value="mannan-binding lectin serine protease 1 isoform X1"/>
    <property type="match status" value="1"/>
</dbReference>
<keyword evidence="2" id="KW-0964">Secreted</keyword>
<dbReference type="CDD" id="cd00033">
    <property type="entry name" value="CCP"/>
    <property type="match status" value="2"/>
</dbReference>
<dbReference type="PROSITE" id="PS50240">
    <property type="entry name" value="TRYPSIN_DOM"/>
    <property type="match status" value="1"/>
</dbReference>
<evidence type="ECO:0000256" key="5">
    <source>
        <dbReference type="ARBA" id="ARBA00022659"/>
    </source>
</evidence>
<evidence type="ECO:0000256" key="20">
    <source>
        <dbReference type="PIRSR" id="PIRSR001155-4"/>
    </source>
</evidence>
<organism evidence="28">
    <name type="scientific">Leucoraja erinaceus</name>
    <name type="common">Little skate</name>
    <name type="synonym">Raja erinacea</name>
    <dbReference type="NCBI Taxonomy" id="7782"/>
    <lineage>
        <taxon>Eukaryota</taxon>
        <taxon>Metazoa</taxon>
        <taxon>Chordata</taxon>
        <taxon>Craniata</taxon>
        <taxon>Vertebrata</taxon>
        <taxon>Chondrichthyes</taxon>
        <taxon>Elasmobranchii</taxon>
        <taxon>Batoidea</taxon>
        <taxon>Rajiformes</taxon>
        <taxon>Rajidae</taxon>
        <taxon>Leucoraja</taxon>
    </lineage>
</organism>
<evidence type="ECO:0000256" key="9">
    <source>
        <dbReference type="ARBA" id="ARBA00022737"/>
    </source>
</evidence>
<feature type="disulfide bond" evidence="18">
    <location>
        <begin position="144"/>
        <end position="157"/>
    </location>
</feature>
<dbReference type="PROSITE" id="PS50923">
    <property type="entry name" value="SUSHI"/>
    <property type="match status" value="1"/>
</dbReference>
<dbReference type="PROSITE" id="PS01187">
    <property type="entry name" value="EGF_CA"/>
    <property type="match status" value="1"/>
</dbReference>
<feature type="disulfide bond" evidence="18">
    <location>
        <begin position="359"/>
        <end position="400"/>
    </location>
</feature>
<feature type="region of interest" description="Disordered" evidence="23">
    <location>
        <begin position="671"/>
        <end position="693"/>
    </location>
</feature>
<dbReference type="GO" id="GO:0045087">
    <property type="term" value="P:innate immune response"/>
    <property type="evidence" value="ECO:0007669"/>
    <property type="project" value="UniProtKB-KW"/>
</dbReference>